<keyword evidence="3" id="KW-1185">Reference proteome</keyword>
<reference evidence="3" key="1">
    <citation type="journal article" date="2019" name="Int. J. Syst. Evol. Microbiol.">
        <title>The Global Catalogue of Microorganisms (GCM) 10K type strain sequencing project: providing services to taxonomists for standard genome sequencing and annotation.</title>
        <authorList>
            <consortium name="The Broad Institute Genomics Platform"/>
            <consortium name="The Broad Institute Genome Sequencing Center for Infectious Disease"/>
            <person name="Wu L."/>
            <person name="Ma J."/>
        </authorList>
    </citation>
    <scope>NUCLEOTIDE SEQUENCE [LARGE SCALE GENOMIC DNA]</scope>
    <source>
        <strain evidence="3">JCM 18081</strain>
    </source>
</reference>
<evidence type="ECO:0000313" key="3">
    <source>
        <dbReference type="Proteomes" id="UP001501265"/>
    </source>
</evidence>
<feature type="region of interest" description="Disordered" evidence="1">
    <location>
        <begin position="1"/>
        <end position="24"/>
    </location>
</feature>
<evidence type="ECO:0000256" key="1">
    <source>
        <dbReference type="SAM" id="MobiDB-lite"/>
    </source>
</evidence>
<evidence type="ECO:0000313" key="2">
    <source>
        <dbReference type="EMBL" id="GAA4824199.1"/>
    </source>
</evidence>
<name>A0ABP9D4I7_9ACTN</name>
<dbReference type="Proteomes" id="UP001501265">
    <property type="component" value="Unassembled WGS sequence"/>
</dbReference>
<proteinExistence type="predicted"/>
<gene>
    <name evidence="2" type="ORF">GCM10023220_67510</name>
</gene>
<comment type="caution">
    <text evidence="2">The sequence shown here is derived from an EMBL/GenBank/DDBJ whole genome shotgun (WGS) entry which is preliminary data.</text>
</comment>
<organism evidence="2 3">
    <name type="scientific">Streptomyces ziwulingensis</name>
    <dbReference type="NCBI Taxonomy" id="1045501"/>
    <lineage>
        <taxon>Bacteria</taxon>
        <taxon>Bacillati</taxon>
        <taxon>Actinomycetota</taxon>
        <taxon>Actinomycetes</taxon>
        <taxon>Kitasatosporales</taxon>
        <taxon>Streptomycetaceae</taxon>
        <taxon>Streptomyces</taxon>
    </lineage>
</organism>
<evidence type="ECO:0008006" key="4">
    <source>
        <dbReference type="Google" id="ProtNLM"/>
    </source>
</evidence>
<feature type="compositionally biased region" description="Pro residues" evidence="1">
    <location>
        <begin position="1"/>
        <end position="10"/>
    </location>
</feature>
<dbReference type="EMBL" id="BAABIG010000089">
    <property type="protein sequence ID" value="GAA4824199.1"/>
    <property type="molecule type" value="Genomic_DNA"/>
</dbReference>
<sequence>MTSPPDPAPESPVEARQDWDETPAEAALYDRLYWNREED</sequence>
<protein>
    <recommendedName>
        <fullName evidence="4">SAM-dependent methyltransferase</fullName>
    </recommendedName>
</protein>
<accession>A0ABP9D4I7</accession>